<dbReference type="AlphaFoldDB" id="A0A9P7RT56"/>
<accession>A0A9P7RT56</accession>
<comment type="caution">
    <text evidence="2">The sequence shown here is derived from an EMBL/GenBank/DDBJ whole genome shotgun (WGS) entry which is preliminary data.</text>
</comment>
<dbReference type="RefSeq" id="XP_043005371.1">
    <property type="nucleotide sequence ID" value="XM_043158001.1"/>
</dbReference>
<dbReference type="PRINTS" id="PR00069">
    <property type="entry name" value="ALDKETRDTASE"/>
</dbReference>
<proteinExistence type="predicted"/>
<dbReference type="GO" id="GO:0016491">
    <property type="term" value="F:oxidoreductase activity"/>
    <property type="evidence" value="ECO:0007669"/>
    <property type="project" value="InterPro"/>
</dbReference>
<dbReference type="InterPro" id="IPR036812">
    <property type="entry name" value="NAD(P)_OxRdtase_dom_sf"/>
</dbReference>
<sequence length="126" mass="14563">MVKCKDFDLVLLQNEGEVGRAVKESGIPRDQIWLTSKLWNSFHAPEDVEGALDDSLLKLGTEYLDLYLVHWPLALKKNSKKYDEHLTKHQYPTWQKLEEMVVKGKIRNIGVSNFTIQKLVAGFSQY</sequence>
<feature type="domain" description="NADP-dependent oxidoreductase" evidence="1">
    <location>
        <begin position="13"/>
        <end position="119"/>
    </location>
</feature>
<dbReference type="PANTHER" id="PTHR11732">
    <property type="entry name" value="ALDO/KETO REDUCTASE"/>
    <property type="match status" value="1"/>
</dbReference>
<dbReference type="InterPro" id="IPR018170">
    <property type="entry name" value="Aldo/ket_reductase_CS"/>
</dbReference>
<dbReference type="OrthoDB" id="416253at2759"/>
<dbReference type="SUPFAM" id="SSF51430">
    <property type="entry name" value="NAD(P)-linked oxidoreductase"/>
    <property type="match status" value="1"/>
</dbReference>
<dbReference type="InterPro" id="IPR020471">
    <property type="entry name" value="AKR"/>
</dbReference>
<dbReference type="Pfam" id="PF00248">
    <property type="entry name" value="Aldo_ket_red"/>
    <property type="match status" value="1"/>
</dbReference>
<organism evidence="2 3">
    <name type="scientific">Marasmius oreades</name>
    <name type="common">fairy-ring Marasmius</name>
    <dbReference type="NCBI Taxonomy" id="181124"/>
    <lineage>
        <taxon>Eukaryota</taxon>
        <taxon>Fungi</taxon>
        <taxon>Dikarya</taxon>
        <taxon>Basidiomycota</taxon>
        <taxon>Agaricomycotina</taxon>
        <taxon>Agaricomycetes</taxon>
        <taxon>Agaricomycetidae</taxon>
        <taxon>Agaricales</taxon>
        <taxon>Marasmiineae</taxon>
        <taxon>Marasmiaceae</taxon>
        <taxon>Marasmius</taxon>
    </lineage>
</organism>
<evidence type="ECO:0000313" key="2">
    <source>
        <dbReference type="EMBL" id="KAG7088900.1"/>
    </source>
</evidence>
<dbReference type="InterPro" id="IPR023210">
    <property type="entry name" value="NADP_OxRdtase_dom"/>
</dbReference>
<dbReference type="Proteomes" id="UP001049176">
    <property type="component" value="Chromosome 8"/>
</dbReference>
<protein>
    <recommendedName>
        <fullName evidence="1">NADP-dependent oxidoreductase domain-containing protein</fullName>
    </recommendedName>
</protein>
<gene>
    <name evidence="2" type="ORF">E1B28_012845</name>
</gene>
<dbReference type="KEGG" id="more:E1B28_012845"/>
<dbReference type="PROSITE" id="PS00062">
    <property type="entry name" value="ALDOKETO_REDUCTASE_2"/>
    <property type="match status" value="1"/>
</dbReference>
<evidence type="ECO:0000313" key="3">
    <source>
        <dbReference type="Proteomes" id="UP001049176"/>
    </source>
</evidence>
<name>A0A9P7RT56_9AGAR</name>
<dbReference type="Gene3D" id="3.20.20.100">
    <property type="entry name" value="NADP-dependent oxidoreductase domain"/>
    <property type="match status" value="1"/>
</dbReference>
<dbReference type="EMBL" id="CM032188">
    <property type="protein sequence ID" value="KAG7088900.1"/>
    <property type="molecule type" value="Genomic_DNA"/>
</dbReference>
<reference evidence="2" key="1">
    <citation type="journal article" date="2021" name="Genome Biol. Evol.">
        <title>The assembled and annotated genome of the fairy-ring fungus Marasmius oreades.</title>
        <authorList>
            <person name="Hiltunen M."/>
            <person name="Ament-Velasquez S.L."/>
            <person name="Johannesson H."/>
        </authorList>
    </citation>
    <scope>NUCLEOTIDE SEQUENCE</scope>
    <source>
        <strain evidence="2">03SP1</strain>
    </source>
</reference>
<keyword evidence="3" id="KW-1185">Reference proteome</keyword>
<evidence type="ECO:0000259" key="1">
    <source>
        <dbReference type="Pfam" id="PF00248"/>
    </source>
</evidence>
<dbReference type="GeneID" id="66081920"/>